<accession>A0A7V7RM47</accession>
<gene>
    <name evidence="2" type="ORF">F7732_12730</name>
</gene>
<dbReference type="EMBL" id="WBOT01000003">
    <property type="protein sequence ID" value="KAB2332940.1"/>
    <property type="molecule type" value="Genomic_DNA"/>
</dbReference>
<dbReference type="PANTHER" id="PTHR36918">
    <property type="match status" value="1"/>
</dbReference>
<protein>
    <recommendedName>
        <fullName evidence="4">Preprotein translocase subunit SecB</fullName>
    </recommendedName>
</protein>
<proteinExistence type="inferred from homology"/>
<dbReference type="Gene3D" id="3.10.420.10">
    <property type="entry name" value="SecB-like"/>
    <property type="match status" value="1"/>
</dbReference>
<dbReference type="Pfam" id="PF02556">
    <property type="entry name" value="SecB"/>
    <property type="match status" value="1"/>
</dbReference>
<comment type="caution">
    <text evidence="2">The sequence shown here is derived from an EMBL/GenBank/DDBJ whole genome shotgun (WGS) entry which is preliminary data.</text>
</comment>
<name>A0A7V7RM47_9BACI</name>
<comment type="similarity">
    <text evidence="1">Belongs to the SecB family.</text>
</comment>
<evidence type="ECO:0000313" key="2">
    <source>
        <dbReference type="EMBL" id="KAB2332940.1"/>
    </source>
</evidence>
<evidence type="ECO:0000256" key="1">
    <source>
        <dbReference type="ARBA" id="ARBA00009990"/>
    </source>
</evidence>
<keyword evidence="3" id="KW-1185">Reference proteome</keyword>
<dbReference type="GO" id="GO:0015031">
    <property type="term" value="P:protein transport"/>
    <property type="evidence" value="ECO:0007669"/>
    <property type="project" value="InterPro"/>
</dbReference>
<reference evidence="2 3" key="1">
    <citation type="journal article" date="2014" name="Arch. Microbiol.">
        <title>Bacillus mesophilum sp. nov., strain IITR-54T, a novel 4-chlorobiphenyl dechlorinating bacterium.</title>
        <authorList>
            <person name="Manickam N."/>
            <person name="Singh N.K."/>
            <person name="Bajaj A."/>
            <person name="Kumar R.M."/>
            <person name="Kaur G."/>
            <person name="Kaur N."/>
            <person name="Bala M."/>
            <person name="Kumar A."/>
            <person name="Mayilraj S."/>
        </authorList>
    </citation>
    <scope>NUCLEOTIDE SEQUENCE [LARGE SCALE GENOMIC DNA]</scope>
    <source>
        <strain evidence="2 3">IITR-54</strain>
    </source>
</reference>
<organism evidence="2 3">
    <name type="scientific">Bacillus mesophilum</name>
    <dbReference type="NCBI Taxonomy" id="1071718"/>
    <lineage>
        <taxon>Bacteria</taxon>
        <taxon>Bacillati</taxon>
        <taxon>Bacillota</taxon>
        <taxon>Bacilli</taxon>
        <taxon>Bacillales</taxon>
        <taxon>Bacillaceae</taxon>
        <taxon>Bacillus</taxon>
    </lineage>
</organism>
<evidence type="ECO:0000313" key="3">
    <source>
        <dbReference type="Proteomes" id="UP000441354"/>
    </source>
</evidence>
<dbReference type="RefSeq" id="WP_151574385.1">
    <property type="nucleotide sequence ID" value="NZ_WBOT01000003.1"/>
</dbReference>
<dbReference type="PANTHER" id="PTHR36918:SF1">
    <property type="entry name" value="PROTEIN-EXPORT PROTEIN SECB"/>
    <property type="match status" value="1"/>
</dbReference>
<sequence length="142" mass="16345">MDELISFLVFEDYKIEKCLFNINSKFDFNNAEVSVKPKFKVEHTYENENRVFVSLTCLINENNLSDDSDAFYLEIMLKGIFSIDDKFSEVPRESVHDVINLNTVAILFPYLRSAVTNVTSIANIEPLILPPINIHRLLGLNK</sequence>
<dbReference type="GO" id="GO:0051262">
    <property type="term" value="P:protein tetramerization"/>
    <property type="evidence" value="ECO:0007669"/>
    <property type="project" value="InterPro"/>
</dbReference>
<dbReference type="InterPro" id="IPR035958">
    <property type="entry name" value="SecB-like_sf"/>
</dbReference>
<dbReference type="OrthoDB" id="1699164at2"/>
<dbReference type="AlphaFoldDB" id="A0A7V7RM47"/>
<dbReference type="SUPFAM" id="SSF54611">
    <property type="entry name" value="SecB-like"/>
    <property type="match status" value="1"/>
</dbReference>
<dbReference type="GO" id="GO:0051082">
    <property type="term" value="F:unfolded protein binding"/>
    <property type="evidence" value="ECO:0007669"/>
    <property type="project" value="InterPro"/>
</dbReference>
<evidence type="ECO:0008006" key="4">
    <source>
        <dbReference type="Google" id="ProtNLM"/>
    </source>
</evidence>
<dbReference type="Proteomes" id="UP000441354">
    <property type="component" value="Unassembled WGS sequence"/>
</dbReference>
<dbReference type="InterPro" id="IPR003708">
    <property type="entry name" value="SecB"/>
</dbReference>